<feature type="domain" description="PilZ" evidence="1">
    <location>
        <begin position="38"/>
        <end position="118"/>
    </location>
</feature>
<dbReference type="SUPFAM" id="SSF141371">
    <property type="entry name" value="PilZ domain-like"/>
    <property type="match status" value="1"/>
</dbReference>
<sequence length="134" mass="14823">MRALSSQPFDTLRRDTRHPASHLCAFIRTIETTSHKVVEGSFTESVAPLIDISESGASFISPHAMKVGQRIKVDIMGKQTKASGIKATVKRVQCLTPFINRIGVEFDSFDRVNNRYLALLIGYASLLGVSQADW</sequence>
<evidence type="ECO:0000313" key="2">
    <source>
        <dbReference type="EMBL" id="KKN50400.1"/>
    </source>
</evidence>
<dbReference type="InterPro" id="IPR009875">
    <property type="entry name" value="PilZ_domain"/>
</dbReference>
<dbReference type="Pfam" id="PF07238">
    <property type="entry name" value="PilZ"/>
    <property type="match status" value="1"/>
</dbReference>
<evidence type="ECO:0000259" key="1">
    <source>
        <dbReference type="Pfam" id="PF07238"/>
    </source>
</evidence>
<gene>
    <name evidence="2" type="ORF">LCGC14_0633210</name>
</gene>
<dbReference type="AlphaFoldDB" id="A0A0F9R1C0"/>
<protein>
    <recommendedName>
        <fullName evidence="1">PilZ domain-containing protein</fullName>
    </recommendedName>
</protein>
<organism evidence="2">
    <name type="scientific">marine sediment metagenome</name>
    <dbReference type="NCBI Taxonomy" id="412755"/>
    <lineage>
        <taxon>unclassified sequences</taxon>
        <taxon>metagenomes</taxon>
        <taxon>ecological metagenomes</taxon>
    </lineage>
</organism>
<comment type="caution">
    <text evidence="2">The sequence shown here is derived from an EMBL/GenBank/DDBJ whole genome shotgun (WGS) entry which is preliminary data.</text>
</comment>
<reference evidence="2" key="1">
    <citation type="journal article" date="2015" name="Nature">
        <title>Complex archaea that bridge the gap between prokaryotes and eukaryotes.</title>
        <authorList>
            <person name="Spang A."/>
            <person name="Saw J.H."/>
            <person name="Jorgensen S.L."/>
            <person name="Zaremba-Niedzwiedzka K."/>
            <person name="Martijn J."/>
            <person name="Lind A.E."/>
            <person name="van Eijk R."/>
            <person name="Schleper C."/>
            <person name="Guy L."/>
            <person name="Ettema T.J."/>
        </authorList>
    </citation>
    <scope>NUCLEOTIDE SEQUENCE</scope>
</reference>
<dbReference type="GO" id="GO:0035438">
    <property type="term" value="F:cyclic-di-GMP binding"/>
    <property type="evidence" value="ECO:0007669"/>
    <property type="project" value="InterPro"/>
</dbReference>
<accession>A0A0F9R1C0</accession>
<name>A0A0F9R1C0_9ZZZZ</name>
<dbReference type="EMBL" id="LAZR01001115">
    <property type="protein sequence ID" value="KKN50400.1"/>
    <property type="molecule type" value="Genomic_DNA"/>
</dbReference>
<dbReference type="Gene3D" id="2.40.10.220">
    <property type="entry name" value="predicted glycosyltransferase like domains"/>
    <property type="match status" value="1"/>
</dbReference>
<proteinExistence type="predicted"/>